<keyword evidence="5 8" id="KW-0812">Transmembrane</keyword>
<feature type="transmembrane region" description="Helical" evidence="8">
    <location>
        <begin position="99"/>
        <end position="121"/>
    </location>
</feature>
<evidence type="ECO:0000256" key="4">
    <source>
        <dbReference type="ARBA" id="ARBA00022475"/>
    </source>
</evidence>
<feature type="transmembrane region" description="Helical" evidence="8">
    <location>
        <begin position="66"/>
        <end position="87"/>
    </location>
</feature>
<evidence type="ECO:0000256" key="2">
    <source>
        <dbReference type="ARBA" id="ARBA00007069"/>
    </source>
</evidence>
<evidence type="ECO:0000256" key="6">
    <source>
        <dbReference type="ARBA" id="ARBA00022989"/>
    </source>
</evidence>
<feature type="transmembrane region" description="Helical" evidence="8">
    <location>
        <begin position="141"/>
        <end position="165"/>
    </location>
</feature>
<feature type="domain" description="ABC transmembrane type-1" evidence="9">
    <location>
        <begin position="62"/>
        <end position="266"/>
    </location>
</feature>
<dbReference type="RefSeq" id="WP_212724194.1">
    <property type="nucleotide sequence ID" value="NZ_CP071249.1"/>
</dbReference>
<proteinExistence type="inferred from homology"/>
<evidence type="ECO:0000259" key="9">
    <source>
        <dbReference type="PROSITE" id="PS50928"/>
    </source>
</evidence>
<comment type="similarity">
    <text evidence="2">Belongs to the binding-protein-dependent transport system permease family. CysTW subfamily.</text>
</comment>
<evidence type="ECO:0000313" key="11">
    <source>
        <dbReference type="EMBL" id="UUF07749.1"/>
    </source>
</evidence>
<organism evidence="11 13">
    <name type="scientific">Turicibacter bilis</name>
    <dbReference type="NCBI Taxonomy" id="2735723"/>
    <lineage>
        <taxon>Bacteria</taxon>
        <taxon>Bacillati</taxon>
        <taxon>Bacillota</taxon>
        <taxon>Erysipelotrichia</taxon>
        <taxon>Erysipelotrichales</taxon>
        <taxon>Turicibacteraceae</taxon>
        <taxon>Turicibacter</taxon>
    </lineage>
</organism>
<dbReference type="EMBL" id="CP071249">
    <property type="protein sequence ID" value="UUF06499.1"/>
    <property type="molecule type" value="Genomic_DNA"/>
</dbReference>
<name>A0A9Q9CJZ6_9FIRM</name>
<dbReference type="InterPro" id="IPR000515">
    <property type="entry name" value="MetI-like"/>
</dbReference>
<sequence length="281" mass="31870">MHESTKRLSYPYIVWISIMIIIPMLLIFLYSIIDPSDGNPMAFRFTLSNYISFFDPIYTSTLVRSLWIAALSTLICLVLGYPLAWIISQFKVERQSSILLLFIMPMWINMLLRTYAWITILGKNGILNNILGIFNLGPFDFMYTDFAVILGMVYNFLPFMVLPIYTSITKVDKNLIDAARDLGANSKQVFTRVVFPLTLPGIITGIIMVFLPAVSTFVIPQLLGGGQYMMIGNLIEKQFLLTGNWYFGSALSMVLMLFILLSIWLMKKFDSGDQAGGALPW</sequence>
<keyword evidence="4" id="KW-1003">Cell membrane</keyword>
<dbReference type="Gene3D" id="1.10.3720.10">
    <property type="entry name" value="MetI-like"/>
    <property type="match status" value="1"/>
</dbReference>
<keyword evidence="12" id="KW-1185">Reference proteome</keyword>
<evidence type="ECO:0000256" key="3">
    <source>
        <dbReference type="ARBA" id="ARBA00022448"/>
    </source>
</evidence>
<dbReference type="Pfam" id="PF00528">
    <property type="entry name" value="BPD_transp_1"/>
    <property type="match status" value="1"/>
</dbReference>
<evidence type="ECO:0000256" key="5">
    <source>
        <dbReference type="ARBA" id="ARBA00022692"/>
    </source>
</evidence>
<keyword evidence="7 8" id="KW-0472">Membrane</keyword>
<accession>A0A9Q9CJZ6</accession>
<dbReference type="GO" id="GO:0055085">
    <property type="term" value="P:transmembrane transport"/>
    <property type="evidence" value="ECO:0007669"/>
    <property type="project" value="InterPro"/>
</dbReference>
<gene>
    <name evidence="10" type="ORF">J0J69_02625</name>
    <name evidence="11" type="ORF">J0J70_08965</name>
</gene>
<dbReference type="PROSITE" id="PS50928">
    <property type="entry name" value="ABC_TM1"/>
    <property type="match status" value="1"/>
</dbReference>
<comment type="subcellular location">
    <subcellularLocation>
        <location evidence="1 8">Cell membrane</location>
        <topology evidence="1 8">Multi-pass membrane protein</topology>
    </subcellularLocation>
</comment>
<dbReference type="EMBL" id="CP071250">
    <property type="protein sequence ID" value="UUF07749.1"/>
    <property type="molecule type" value="Genomic_DNA"/>
</dbReference>
<feature type="transmembrane region" description="Helical" evidence="8">
    <location>
        <begin position="197"/>
        <end position="223"/>
    </location>
</feature>
<evidence type="ECO:0000256" key="8">
    <source>
        <dbReference type="RuleBase" id="RU363032"/>
    </source>
</evidence>
<feature type="transmembrane region" description="Helical" evidence="8">
    <location>
        <begin position="243"/>
        <end position="265"/>
    </location>
</feature>
<dbReference type="Proteomes" id="UP001058016">
    <property type="component" value="Chromosome"/>
</dbReference>
<dbReference type="InterPro" id="IPR035906">
    <property type="entry name" value="MetI-like_sf"/>
</dbReference>
<protein>
    <submittedName>
        <fullName evidence="11">ABC transporter permease</fullName>
    </submittedName>
</protein>
<reference evidence="11 12" key="1">
    <citation type="submission" date="2021-03" db="EMBL/GenBank/DDBJ databases">
        <title>Comparative Genomics and Metabolomics in the genus Turicibacter.</title>
        <authorList>
            <person name="Maki J."/>
            <person name="Looft T."/>
        </authorList>
    </citation>
    <scope>NUCLEOTIDE SEQUENCE</scope>
    <source>
        <strain evidence="11">ISU324</strain>
        <strain evidence="10 12">MMM721</strain>
    </source>
</reference>
<feature type="transmembrane region" description="Helical" evidence="8">
    <location>
        <begin position="12"/>
        <end position="33"/>
    </location>
</feature>
<evidence type="ECO:0000313" key="13">
    <source>
        <dbReference type="Proteomes" id="UP001058072"/>
    </source>
</evidence>
<dbReference type="Proteomes" id="UP001058072">
    <property type="component" value="Chromosome"/>
</dbReference>
<dbReference type="PANTHER" id="PTHR42929:SF1">
    <property type="entry name" value="INNER MEMBRANE ABC TRANSPORTER PERMEASE PROTEIN YDCU-RELATED"/>
    <property type="match status" value="1"/>
</dbReference>
<keyword evidence="3 8" id="KW-0813">Transport</keyword>
<evidence type="ECO:0000256" key="1">
    <source>
        <dbReference type="ARBA" id="ARBA00004651"/>
    </source>
</evidence>
<dbReference type="AlphaFoldDB" id="A0A9Q9CJZ6"/>
<dbReference type="CDD" id="cd06261">
    <property type="entry name" value="TM_PBP2"/>
    <property type="match status" value="1"/>
</dbReference>
<evidence type="ECO:0000256" key="7">
    <source>
        <dbReference type="ARBA" id="ARBA00023136"/>
    </source>
</evidence>
<dbReference type="SUPFAM" id="SSF161098">
    <property type="entry name" value="MetI-like"/>
    <property type="match status" value="1"/>
</dbReference>
<evidence type="ECO:0000313" key="12">
    <source>
        <dbReference type="Proteomes" id="UP001058016"/>
    </source>
</evidence>
<keyword evidence="6 8" id="KW-1133">Transmembrane helix</keyword>
<dbReference type="GO" id="GO:0005886">
    <property type="term" value="C:plasma membrane"/>
    <property type="evidence" value="ECO:0007669"/>
    <property type="project" value="UniProtKB-SubCell"/>
</dbReference>
<evidence type="ECO:0000313" key="10">
    <source>
        <dbReference type="EMBL" id="UUF06499.1"/>
    </source>
</evidence>
<dbReference type="PANTHER" id="PTHR42929">
    <property type="entry name" value="INNER MEMBRANE ABC TRANSPORTER PERMEASE PROTEIN YDCU-RELATED-RELATED"/>
    <property type="match status" value="1"/>
</dbReference>